<evidence type="ECO:0000313" key="1">
    <source>
        <dbReference type="EMBL" id="GAA1928161.1"/>
    </source>
</evidence>
<dbReference type="EMBL" id="BAAAMY010000009">
    <property type="protein sequence ID" value="GAA1928161.1"/>
    <property type="molecule type" value="Genomic_DNA"/>
</dbReference>
<protein>
    <submittedName>
        <fullName evidence="1">Uncharacterized protein</fullName>
    </submittedName>
</protein>
<evidence type="ECO:0000313" key="2">
    <source>
        <dbReference type="Proteomes" id="UP001501612"/>
    </source>
</evidence>
<gene>
    <name evidence="1" type="ORF">GCM10009737_32520</name>
</gene>
<dbReference type="Proteomes" id="UP001501612">
    <property type="component" value="Unassembled WGS sequence"/>
</dbReference>
<keyword evidence="2" id="KW-1185">Reference proteome</keyword>
<sequence>MSELAIARSWQSSTVPIEIATRWKTVEPAKRQDSILRKKIIDTIDMVTVKDQALRVLEKTESDWRSISSIARQVGASESAVARALAGAPEVRHPLAPSRPEDYRLYRLVERGLTRREKLRLWLLVLSRQAR</sequence>
<reference evidence="1 2" key="1">
    <citation type="journal article" date="2019" name="Int. J. Syst. Evol. Microbiol.">
        <title>The Global Catalogue of Microorganisms (GCM) 10K type strain sequencing project: providing services to taxonomists for standard genome sequencing and annotation.</title>
        <authorList>
            <consortium name="The Broad Institute Genomics Platform"/>
            <consortium name="The Broad Institute Genome Sequencing Center for Infectious Disease"/>
            <person name="Wu L."/>
            <person name="Ma J."/>
        </authorList>
    </citation>
    <scope>NUCLEOTIDE SEQUENCE [LARGE SCALE GENOMIC DNA]</scope>
    <source>
        <strain evidence="1 2">JCM 14046</strain>
    </source>
</reference>
<organism evidence="1 2">
    <name type="scientific">Nocardioides lentus</name>
    <dbReference type="NCBI Taxonomy" id="338077"/>
    <lineage>
        <taxon>Bacteria</taxon>
        <taxon>Bacillati</taxon>
        <taxon>Actinomycetota</taxon>
        <taxon>Actinomycetes</taxon>
        <taxon>Propionibacteriales</taxon>
        <taxon>Nocardioidaceae</taxon>
        <taxon>Nocardioides</taxon>
    </lineage>
</organism>
<dbReference type="RefSeq" id="WP_344008679.1">
    <property type="nucleotide sequence ID" value="NZ_BAAAMY010000009.1"/>
</dbReference>
<accession>A0ABN2PTD1</accession>
<name>A0ABN2PTD1_9ACTN</name>
<comment type="caution">
    <text evidence="1">The sequence shown here is derived from an EMBL/GenBank/DDBJ whole genome shotgun (WGS) entry which is preliminary data.</text>
</comment>
<proteinExistence type="predicted"/>